<sequence>MESPILTRMMREMTRVMTRIENSMNLKGMTWVFLLNDEGDKEVTRVYAASDSDDDDFDSCENSPFPCMDDGDDDDSDKDNNKSDGDDDAKIESEMFGLEKSKAKAEPSKAACSRGKKHKWMAYNQRPKNLLVKAQGMTMQYQFRGFMRQPRKFLSKKRNTTLKSLTTSRVMKMMSKS</sequence>
<dbReference type="AlphaFoldDB" id="A0A2I0JBE6"/>
<organism evidence="2 3">
    <name type="scientific">Punica granatum</name>
    <name type="common">Pomegranate</name>
    <dbReference type="NCBI Taxonomy" id="22663"/>
    <lineage>
        <taxon>Eukaryota</taxon>
        <taxon>Viridiplantae</taxon>
        <taxon>Streptophyta</taxon>
        <taxon>Embryophyta</taxon>
        <taxon>Tracheophyta</taxon>
        <taxon>Spermatophyta</taxon>
        <taxon>Magnoliopsida</taxon>
        <taxon>eudicotyledons</taxon>
        <taxon>Gunneridae</taxon>
        <taxon>Pentapetalae</taxon>
        <taxon>rosids</taxon>
        <taxon>malvids</taxon>
        <taxon>Myrtales</taxon>
        <taxon>Lythraceae</taxon>
        <taxon>Punica</taxon>
    </lineage>
</organism>
<proteinExistence type="predicted"/>
<gene>
    <name evidence="2" type="ORF">CRG98_026029</name>
</gene>
<protein>
    <submittedName>
        <fullName evidence="2">Uncharacterized protein</fullName>
    </submittedName>
</protein>
<evidence type="ECO:0000256" key="1">
    <source>
        <dbReference type="SAM" id="MobiDB-lite"/>
    </source>
</evidence>
<dbReference type="Proteomes" id="UP000233551">
    <property type="component" value="Unassembled WGS sequence"/>
</dbReference>
<keyword evidence="3" id="KW-1185">Reference proteome</keyword>
<feature type="compositionally biased region" description="Basic and acidic residues" evidence="1">
    <location>
        <begin position="78"/>
        <end position="90"/>
    </location>
</feature>
<accession>A0A2I0JBE6</accession>
<name>A0A2I0JBE6_PUNGR</name>
<reference evidence="2 3" key="1">
    <citation type="submission" date="2017-11" db="EMBL/GenBank/DDBJ databases">
        <title>De-novo sequencing of pomegranate (Punica granatum L.) genome.</title>
        <authorList>
            <person name="Akparov Z."/>
            <person name="Amiraslanov A."/>
            <person name="Hajiyeva S."/>
            <person name="Abbasov M."/>
            <person name="Kaur K."/>
            <person name="Hamwieh A."/>
            <person name="Solovyev V."/>
            <person name="Salamov A."/>
            <person name="Braich B."/>
            <person name="Kosarev P."/>
            <person name="Mahmoud A."/>
            <person name="Hajiyev E."/>
            <person name="Babayeva S."/>
            <person name="Izzatullayeva V."/>
            <person name="Mammadov A."/>
            <person name="Mammadov A."/>
            <person name="Sharifova S."/>
            <person name="Ojaghi J."/>
            <person name="Eynullazada K."/>
            <person name="Bayramov B."/>
            <person name="Abdulazimova A."/>
            <person name="Shahmuradov I."/>
        </authorList>
    </citation>
    <scope>NUCLEOTIDE SEQUENCE [LARGE SCALE GENOMIC DNA]</scope>
    <source>
        <strain evidence="3">cv. AG2017</strain>
        <tissue evidence="2">Leaf</tissue>
    </source>
</reference>
<feature type="region of interest" description="Disordered" evidence="1">
    <location>
        <begin position="50"/>
        <end position="90"/>
    </location>
</feature>
<comment type="caution">
    <text evidence="2">The sequence shown here is derived from an EMBL/GenBank/DDBJ whole genome shotgun (WGS) entry which is preliminary data.</text>
</comment>
<dbReference type="EMBL" id="PGOL01001850">
    <property type="protein sequence ID" value="PKI53579.1"/>
    <property type="molecule type" value="Genomic_DNA"/>
</dbReference>
<evidence type="ECO:0000313" key="2">
    <source>
        <dbReference type="EMBL" id="PKI53579.1"/>
    </source>
</evidence>
<evidence type="ECO:0000313" key="3">
    <source>
        <dbReference type="Proteomes" id="UP000233551"/>
    </source>
</evidence>